<comment type="caution">
    <text evidence="3">The sequence shown here is derived from an EMBL/GenBank/DDBJ whole genome shotgun (WGS) entry which is preliminary data.</text>
</comment>
<name>A0A3N4N152_9NEIS</name>
<keyword evidence="3" id="KW-0489">Methyltransferase</keyword>
<dbReference type="AlphaFoldDB" id="A0A3N4N152"/>
<evidence type="ECO:0000313" key="4">
    <source>
        <dbReference type="Proteomes" id="UP000272412"/>
    </source>
</evidence>
<organism evidence="3 4">
    <name type="scientific">Neisseria weixii</name>
    <dbReference type="NCBI Taxonomy" id="1853276"/>
    <lineage>
        <taxon>Bacteria</taxon>
        <taxon>Pseudomonadati</taxon>
        <taxon>Pseudomonadota</taxon>
        <taxon>Betaproteobacteria</taxon>
        <taxon>Neisseriales</taxon>
        <taxon>Neisseriaceae</taxon>
        <taxon>Neisseria</taxon>
    </lineage>
</organism>
<dbReference type="OrthoDB" id="9786503at2"/>
<dbReference type="GO" id="GO:0008168">
    <property type="term" value="F:methyltransferase activity"/>
    <property type="evidence" value="ECO:0007669"/>
    <property type="project" value="UniProtKB-KW"/>
</dbReference>
<sequence>MNKWDECYAADEFIFGTEPHEFIRRIQPHLPKTGRALDLATGEGRNGVFLAQQGLQAEGVDLSEVGIAKAQKLAALKSVEFAARVADVARMAMPSETYALISSVNCHFAEPVRSRVAQNIVKALVSDGLFAGVFFHPEQAALDKGPSDINMLADLPTIQTAFRGLDWLIAEHYRTGEGNDAKSVIYLLGRKAV</sequence>
<keyword evidence="4" id="KW-1185">Reference proteome</keyword>
<keyword evidence="1 3" id="KW-0808">Transferase</keyword>
<dbReference type="RefSeq" id="WP_096295478.1">
    <property type="nucleotide sequence ID" value="NZ_CP023429.1"/>
</dbReference>
<dbReference type="GO" id="GO:0032259">
    <property type="term" value="P:methylation"/>
    <property type="evidence" value="ECO:0007669"/>
    <property type="project" value="UniProtKB-KW"/>
</dbReference>
<evidence type="ECO:0000313" key="3">
    <source>
        <dbReference type="EMBL" id="RPD89791.1"/>
    </source>
</evidence>
<protein>
    <submittedName>
        <fullName evidence="3">Class I SAM-dependent methyltransferase</fullName>
    </submittedName>
</protein>
<dbReference type="InterPro" id="IPR041698">
    <property type="entry name" value="Methyltransf_25"/>
</dbReference>
<dbReference type="KEGG" id="nwx:CGZ65_08060"/>
<feature type="domain" description="Methyltransferase" evidence="2">
    <location>
        <begin position="37"/>
        <end position="128"/>
    </location>
</feature>
<evidence type="ECO:0000256" key="1">
    <source>
        <dbReference type="ARBA" id="ARBA00022679"/>
    </source>
</evidence>
<dbReference type="SUPFAM" id="SSF53335">
    <property type="entry name" value="S-adenosyl-L-methionine-dependent methyltransferases"/>
    <property type="match status" value="1"/>
</dbReference>
<dbReference type="CDD" id="cd02440">
    <property type="entry name" value="AdoMet_MTases"/>
    <property type="match status" value="1"/>
</dbReference>
<gene>
    <name evidence="3" type="ORF">EGK74_03130</name>
</gene>
<dbReference type="Gene3D" id="3.40.50.150">
    <property type="entry name" value="Vaccinia Virus protein VP39"/>
    <property type="match status" value="1"/>
</dbReference>
<dbReference type="Pfam" id="PF13649">
    <property type="entry name" value="Methyltransf_25"/>
    <property type="match status" value="1"/>
</dbReference>
<evidence type="ECO:0000259" key="2">
    <source>
        <dbReference type="Pfam" id="PF13649"/>
    </source>
</evidence>
<reference evidence="3 4" key="1">
    <citation type="submission" date="2018-11" db="EMBL/GenBank/DDBJ databases">
        <title>Neisseria weixii sp. nov. isolated from the rectal contents of plateau pika (Ochotona cruzoniae).</title>
        <authorList>
            <person name="Zhang G."/>
        </authorList>
    </citation>
    <scope>NUCLEOTIDE SEQUENCE [LARGE SCALE GENOMIC DNA]</scope>
    <source>
        <strain evidence="3 4">10009</strain>
    </source>
</reference>
<dbReference type="PANTHER" id="PTHR43861:SF3">
    <property type="entry name" value="PUTATIVE (AFU_ORTHOLOGUE AFUA_2G14390)-RELATED"/>
    <property type="match status" value="1"/>
</dbReference>
<accession>A0A3N4N152</accession>
<dbReference type="InterPro" id="IPR029063">
    <property type="entry name" value="SAM-dependent_MTases_sf"/>
</dbReference>
<proteinExistence type="predicted"/>
<dbReference type="EMBL" id="RPFL01000005">
    <property type="protein sequence ID" value="RPD89791.1"/>
    <property type="molecule type" value="Genomic_DNA"/>
</dbReference>
<dbReference type="PANTHER" id="PTHR43861">
    <property type="entry name" value="TRANS-ACONITATE 2-METHYLTRANSFERASE-RELATED"/>
    <property type="match status" value="1"/>
</dbReference>
<dbReference type="Proteomes" id="UP000272412">
    <property type="component" value="Unassembled WGS sequence"/>
</dbReference>